<keyword evidence="8" id="KW-1185">Reference proteome</keyword>
<evidence type="ECO:0000256" key="3">
    <source>
        <dbReference type="ARBA" id="ARBA00022989"/>
    </source>
</evidence>
<keyword evidence="5" id="KW-0496">Mitochondrion</keyword>
<feature type="region of interest" description="Disordered" evidence="6">
    <location>
        <begin position="21"/>
        <end position="51"/>
    </location>
</feature>
<gene>
    <name evidence="7" type="ORF">BWQ96_08733</name>
</gene>
<evidence type="ECO:0000256" key="4">
    <source>
        <dbReference type="ARBA" id="ARBA00023136"/>
    </source>
</evidence>
<dbReference type="STRING" id="448386.A0A2V3IK78"/>
<evidence type="ECO:0000256" key="2">
    <source>
        <dbReference type="ARBA" id="ARBA00022692"/>
    </source>
</evidence>
<dbReference type="InterPro" id="IPR045214">
    <property type="entry name" value="Surf1/Surf4"/>
</dbReference>
<evidence type="ECO:0000313" key="7">
    <source>
        <dbReference type="EMBL" id="PXF41530.1"/>
    </source>
</evidence>
<evidence type="ECO:0000313" key="8">
    <source>
        <dbReference type="Proteomes" id="UP000247409"/>
    </source>
</evidence>
<dbReference type="InterPro" id="IPR002994">
    <property type="entry name" value="Surf1/Shy1"/>
</dbReference>
<evidence type="ECO:0000256" key="6">
    <source>
        <dbReference type="SAM" id="MobiDB-lite"/>
    </source>
</evidence>
<accession>A0A2V3IK78</accession>
<feature type="transmembrane region" description="Helical" evidence="5">
    <location>
        <begin position="288"/>
        <end position="307"/>
    </location>
</feature>
<comment type="similarity">
    <text evidence="5">Belongs to the SURF1 family.</text>
</comment>
<dbReference type="Proteomes" id="UP000247409">
    <property type="component" value="Unassembled WGS sequence"/>
</dbReference>
<dbReference type="PANTHER" id="PTHR23427">
    <property type="entry name" value="SURFEIT LOCUS PROTEIN"/>
    <property type="match status" value="1"/>
</dbReference>
<comment type="function">
    <text evidence="5">Probably involved in the biogenesis of the COX complex.</text>
</comment>
<dbReference type="Pfam" id="PF02104">
    <property type="entry name" value="SURF1"/>
    <property type="match status" value="1"/>
</dbReference>
<dbReference type="GO" id="GO:0005743">
    <property type="term" value="C:mitochondrial inner membrane"/>
    <property type="evidence" value="ECO:0007669"/>
    <property type="project" value="UniProtKB-SubCell"/>
</dbReference>
<dbReference type="PANTHER" id="PTHR23427:SF2">
    <property type="entry name" value="SURFEIT LOCUS PROTEIN 1"/>
    <property type="match status" value="1"/>
</dbReference>
<comment type="caution">
    <text evidence="7">The sequence shown here is derived from an EMBL/GenBank/DDBJ whole genome shotgun (WGS) entry which is preliminary data.</text>
</comment>
<keyword evidence="2 5" id="KW-0812">Transmembrane</keyword>
<evidence type="ECO:0000256" key="5">
    <source>
        <dbReference type="RuleBase" id="RU363076"/>
    </source>
</evidence>
<keyword evidence="4 5" id="KW-0472">Membrane</keyword>
<name>A0A2V3IK78_9FLOR</name>
<reference evidence="7 8" key="1">
    <citation type="journal article" date="2018" name="Mol. Biol. Evol.">
        <title>Analysis of the draft genome of the red seaweed Gracilariopsis chorda provides insights into genome size evolution in Rhodophyta.</title>
        <authorList>
            <person name="Lee J."/>
            <person name="Yang E.C."/>
            <person name="Graf L."/>
            <person name="Yang J.H."/>
            <person name="Qiu H."/>
            <person name="Zel Zion U."/>
            <person name="Chan C.X."/>
            <person name="Stephens T.G."/>
            <person name="Weber A.P.M."/>
            <person name="Boo G.H."/>
            <person name="Boo S.M."/>
            <person name="Kim K.M."/>
            <person name="Shin Y."/>
            <person name="Jung M."/>
            <person name="Lee S.J."/>
            <person name="Yim H.S."/>
            <person name="Lee J.H."/>
            <person name="Bhattacharya D."/>
            <person name="Yoon H.S."/>
        </authorList>
    </citation>
    <scope>NUCLEOTIDE SEQUENCE [LARGE SCALE GENOMIC DNA]</scope>
    <source>
        <strain evidence="7 8">SKKU-2015</strain>
        <tissue evidence="7">Whole body</tissue>
    </source>
</reference>
<comment type="subcellular location">
    <subcellularLocation>
        <location evidence="1">Membrane</location>
    </subcellularLocation>
    <subcellularLocation>
        <location evidence="5">Mitochondrion inner membrane</location>
        <topology evidence="5">Multi-pass membrane protein</topology>
    </subcellularLocation>
</comment>
<keyword evidence="3 5" id="KW-1133">Transmembrane helix</keyword>
<dbReference type="OrthoDB" id="10040024at2759"/>
<organism evidence="7 8">
    <name type="scientific">Gracilariopsis chorda</name>
    <dbReference type="NCBI Taxonomy" id="448386"/>
    <lineage>
        <taxon>Eukaryota</taxon>
        <taxon>Rhodophyta</taxon>
        <taxon>Florideophyceae</taxon>
        <taxon>Rhodymeniophycidae</taxon>
        <taxon>Gracilariales</taxon>
        <taxon>Gracilariaceae</taxon>
        <taxon>Gracilariopsis</taxon>
    </lineage>
</organism>
<feature type="compositionally biased region" description="Basic and acidic residues" evidence="6">
    <location>
        <begin position="27"/>
        <end position="45"/>
    </location>
</feature>
<dbReference type="CDD" id="cd06662">
    <property type="entry name" value="SURF1"/>
    <property type="match status" value="1"/>
</dbReference>
<dbReference type="EMBL" id="NBIV01000210">
    <property type="protein sequence ID" value="PXF41530.1"/>
    <property type="molecule type" value="Genomic_DNA"/>
</dbReference>
<protein>
    <recommendedName>
        <fullName evidence="5">SURF1-like protein</fullName>
    </recommendedName>
</protein>
<proteinExistence type="inferred from homology"/>
<evidence type="ECO:0000256" key="1">
    <source>
        <dbReference type="ARBA" id="ARBA00004370"/>
    </source>
</evidence>
<comment type="caution">
    <text evidence="5">Lacks conserved residue(s) required for the propagation of feature annotation.</text>
</comment>
<sequence>MLSRSTVLLLAYRHSATTSRRHLSASTKHDIETAARASARDRSDASGKGSRPASVLFGVPIALTFSLGVWQLYRLRRKERLINERKNRLNAPTIEVDSLFETSDTDHRRTSVSGHFLHEHEMLVGPRSAPKDMPMPVLQWGGSTGLQVITPLQTTDGRIVLVNRGWIPQRLSARSRRENAHVNPYAFLTKVDQHTTFHHYTDHSPRSPQVSLVGVVRNKDECNRFTPENIPAKDEWFYVDAAAMLRRQGLEGCDRVVELVEPYPQGGWPYPRGIELYAEFRTPPSTHITYAITWFSLSACIALLTRFRMRQKHRV</sequence>
<dbReference type="AlphaFoldDB" id="A0A2V3IK78"/>
<keyword evidence="5" id="KW-0999">Mitochondrion inner membrane</keyword>
<dbReference type="PROSITE" id="PS50895">
    <property type="entry name" value="SURF1"/>
    <property type="match status" value="1"/>
</dbReference>